<dbReference type="OrthoDB" id="9759607at2"/>
<dbReference type="Pfam" id="PF00990">
    <property type="entry name" value="GGDEF"/>
    <property type="match status" value="1"/>
</dbReference>
<reference evidence="4 5" key="1">
    <citation type="submission" date="2014-11" db="EMBL/GenBank/DDBJ databases">
        <title>Genome sequence and analysis of novel Kurthia sp.</title>
        <authorList>
            <person name="Lawson J.N."/>
            <person name="Gonzalez J.E."/>
            <person name="Rinauldi L."/>
            <person name="Xuan Z."/>
            <person name="Firman A."/>
            <person name="Shaddox L."/>
            <person name="Trudeau A."/>
            <person name="Shah S."/>
            <person name="Reiman D."/>
        </authorList>
    </citation>
    <scope>NUCLEOTIDE SEQUENCE [LARGE SCALE GENOMIC DNA]</scope>
    <source>
        <strain evidence="4 5">3B1D</strain>
    </source>
</reference>
<dbReference type="GO" id="GO:0005886">
    <property type="term" value="C:plasma membrane"/>
    <property type="evidence" value="ECO:0007669"/>
    <property type="project" value="TreeGrafter"/>
</dbReference>
<dbReference type="CDD" id="cd00130">
    <property type="entry name" value="PAS"/>
    <property type="match status" value="1"/>
</dbReference>
<dbReference type="InterPro" id="IPR043128">
    <property type="entry name" value="Rev_trsase/Diguanyl_cyclase"/>
</dbReference>
<dbReference type="SUPFAM" id="SSF55073">
    <property type="entry name" value="Nucleotide cyclase"/>
    <property type="match status" value="1"/>
</dbReference>
<feature type="domain" description="GGDEF" evidence="3">
    <location>
        <begin position="195"/>
        <end position="320"/>
    </location>
</feature>
<dbReference type="RefSeq" id="WP_126992034.1">
    <property type="nucleotide sequence ID" value="NZ_JTFC01000044.1"/>
</dbReference>
<dbReference type="NCBIfam" id="TIGR00229">
    <property type="entry name" value="sensory_box"/>
    <property type="match status" value="1"/>
</dbReference>
<dbReference type="EMBL" id="JTFC01000044">
    <property type="protein sequence ID" value="RUS51945.1"/>
    <property type="molecule type" value="Genomic_DNA"/>
</dbReference>
<evidence type="ECO:0000259" key="3">
    <source>
        <dbReference type="PROSITE" id="PS50887"/>
    </source>
</evidence>
<dbReference type="GO" id="GO:0052621">
    <property type="term" value="F:diguanylate cyclase activity"/>
    <property type="evidence" value="ECO:0007669"/>
    <property type="project" value="TreeGrafter"/>
</dbReference>
<dbReference type="InterPro" id="IPR029787">
    <property type="entry name" value="Nucleotide_cyclase"/>
</dbReference>
<gene>
    <name evidence="4" type="ORF">QI30_18285</name>
</gene>
<feature type="domain" description="PAS" evidence="2">
    <location>
        <begin position="1"/>
        <end position="67"/>
    </location>
</feature>
<dbReference type="GO" id="GO:1902201">
    <property type="term" value="P:negative regulation of bacterial-type flagellum-dependent cell motility"/>
    <property type="evidence" value="ECO:0007669"/>
    <property type="project" value="TreeGrafter"/>
</dbReference>
<dbReference type="InterPro" id="IPR050469">
    <property type="entry name" value="Diguanylate_Cyclase"/>
</dbReference>
<dbReference type="GO" id="GO:0043709">
    <property type="term" value="P:cell adhesion involved in single-species biofilm formation"/>
    <property type="evidence" value="ECO:0007669"/>
    <property type="project" value="TreeGrafter"/>
</dbReference>
<comment type="caution">
    <text evidence="4">The sequence shown here is derived from an EMBL/GenBank/DDBJ whole genome shotgun (WGS) entry which is preliminary data.</text>
</comment>
<organism evidence="4 5">
    <name type="scientific">Candidatus Kurthia intestinigallinarum</name>
    <dbReference type="NCBI Taxonomy" id="1562256"/>
    <lineage>
        <taxon>Bacteria</taxon>
        <taxon>Bacillati</taxon>
        <taxon>Bacillota</taxon>
        <taxon>Bacilli</taxon>
        <taxon>Bacillales</taxon>
        <taxon>Caryophanaceae</taxon>
        <taxon>Kurthia</taxon>
    </lineage>
</organism>
<name>A0A433RPJ5_9BACL</name>
<dbReference type="PROSITE" id="PS50112">
    <property type="entry name" value="PAS"/>
    <property type="match status" value="1"/>
</dbReference>
<evidence type="ECO:0000313" key="5">
    <source>
        <dbReference type="Proteomes" id="UP000288623"/>
    </source>
</evidence>
<dbReference type="Gene3D" id="3.30.450.20">
    <property type="entry name" value="PAS domain"/>
    <property type="match status" value="1"/>
</dbReference>
<proteinExistence type="predicted"/>
<dbReference type="InterPro" id="IPR035965">
    <property type="entry name" value="PAS-like_dom_sf"/>
</dbReference>
<evidence type="ECO:0000313" key="4">
    <source>
        <dbReference type="EMBL" id="RUS51945.1"/>
    </source>
</evidence>
<accession>A0A433RPJ5</accession>
<dbReference type="SMART" id="SM00091">
    <property type="entry name" value="PAS"/>
    <property type="match status" value="1"/>
</dbReference>
<dbReference type="InterPro" id="IPR000014">
    <property type="entry name" value="PAS"/>
</dbReference>
<dbReference type="Gene3D" id="3.30.70.270">
    <property type="match status" value="1"/>
</dbReference>
<keyword evidence="5" id="KW-1185">Reference proteome</keyword>
<dbReference type="Proteomes" id="UP000288623">
    <property type="component" value="Unassembled WGS sequence"/>
</dbReference>
<dbReference type="FunFam" id="3.30.70.270:FF:000001">
    <property type="entry name" value="Diguanylate cyclase domain protein"/>
    <property type="match status" value="1"/>
</dbReference>
<sequence length="320" mass="37476">MDIRLKKAPCGFLSTNDEGKITEVNETFLRWTDYTEQQLLGKHIEFLLSPTNKLLFHSYFYPAIQLKNLVEEFFISLRDKNKKAVPLLMNAKRYIRDGEEVIDYMMMKMQHRLEYEREVQSLKIQAEEAYEKKSQAFDHLEEIYAEIEQKQNELMAINLGLIELSNTDKLTGLYNRRYFSQKMSEFIRAFDMESVQFSLLIIDIDHFKRVNDTYGHQVGDIVLEQLAKLLKETVSEQGIVCRFGGEEFTIILIGHNEQIAHNIIERVQQKEWPAIGDLTVSVGMAKFTARDNEQTIIERADKALYSSKENGRNRVTIFEH</sequence>
<dbReference type="Pfam" id="PF13426">
    <property type="entry name" value="PAS_9"/>
    <property type="match status" value="1"/>
</dbReference>
<dbReference type="SUPFAM" id="SSF55785">
    <property type="entry name" value="PYP-like sensor domain (PAS domain)"/>
    <property type="match status" value="1"/>
</dbReference>
<evidence type="ECO:0000256" key="1">
    <source>
        <dbReference type="SAM" id="Coils"/>
    </source>
</evidence>
<keyword evidence="1" id="KW-0175">Coiled coil</keyword>
<evidence type="ECO:0000259" key="2">
    <source>
        <dbReference type="PROSITE" id="PS50112"/>
    </source>
</evidence>
<dbReference type="CDD" id="cd01949">
    <property type="entry name" value="GGDEF"/>
    <property type="match status" value="1"/>
</dbReference>
<dbReference type="PANTHER" id="PTHR45138">
    <property type="entry name" value="REGULATORY COMPONENTS OF SENSORY TRANSDUCTION SYSTEM"/>
    <property type="match status" value="1"/>
</dbReference>
<dbReference type="AlphaFoldDB" id="A0A433RPJ5"/>
<dbReference type="PROSITE" id="PS50887">
    <property type="entry name" value="GGDEF"/>
    <property type="match status" value="1"/>
</dbReference>
<protein>
    <submittedName>
        <fullName evidence="4">Diguanylate cyclase</fullName>
    </submittedName>
</protein>
<dbReference type="InterPro" id="IPR000160">
    <property type="entry name" value="GGDEF_dom"/>
</dbReference>
<dbReference type="NCBIfam" id="TIGR00254">
    <property type="entry name" value="GGDEF"/>
    <property type="match status" value="1"/>
</dbReference>
<dbReference type="SMART" id="SM00267">
    <property type="entry name" value="GGDEF"/>
    <property type="match status" value="1"/>
</dbReference>
<feature type="coiled-coil region" evidence="1">
    <location>
        <begin position="112"/>
        <end position="153"/>
    </location>
</feature>
<dbReference type="PANTHER" id="PTHR45138:SF9">
    <property type="entry name" value="DIGUANYLATE CYCLASE DGCM-RELATED"/>
    <property type="match status" value="1"/>
</dbReference>